<dbReference type="Proteomes" id="UP000236729">
    <property type="component" value="Unassembled WGS sequence"/>
</dbReference>
<evidence type="ECO:0000256" key="1">
    <source>
        <dbReference type="SAM" id="Phobius"/>
    </source>
</evidence>
<feature type="transmembrane region" description="Helical" evidence="1">
    <location>
        <begin position="12"/>
        <end position="31"/>
    </location>
</feature>
<evidence type="ECO:0000313" key="2">
    <source>
        <dbReference type="EMBL" id="SEG85405.1"/>
    </source>
</evidence>
<accession>A0A1H6DLD5</accession>
<feature type="transmembrane region" description="Helical" evidence="1">
    <location>
        <begin position="68"/>
        <end position="87"/>
    </location>
</feature>
<gene>
    <name evidence="2" type="ORF">SAMN02982929_04585</name>
    <name evidence="3" type="ORF">SAMN05216506_103205</name>
</gene>
<keyword evidence="4" id="KW-1185">Reference proteome</keyword>
<reference evidence="4 5" key="2">
    <citation type="submission" date="2016-10" db="EMBL/GenBank/DDBJ databases">
        <authorList>
            <person name="Varghese N."/>
            <person name="Submissions S."/>
        </authorList>
    </citation>
    <scope>NUCLEOTIDE SEQUENCE [LARGE SCALE GENOMIC DNA]</scope>
    <source>
        <strain evidence="5">ATCC 20501</strain>
        <strain evidence="3 4">CGMCC 4.3529</strain>
    </source>
</reference>
<keyword evidence="1" id="KW-0812">Transmembrane</keyword>
<sequence length="131" mass="13680">MPKAPEAVRTPILLWLIAIGAGVLETLLNVLSSPQDLLPAGAVRMLVYAALVALVLQLRHGRNWARTTLAVLLGGVGLLSMVGPALVGGMELPAGPADWVFLVVRSAHVLAVVGAVIAMFRPAANRFFSPA</sequence>
<reference evidence="2" key="1">
    <citation type="submission" date="2016-10" db="EMBL/GenBank/DDBJ databases">
        <authorList>
            <person name="de Groot N.N."/>
        </authorList>
    </citation>
    <scope>NUCLEOTIDE SEQUENCE [LARGE SCALE GENOMIC DNA]</scope>
    <source>
        <strain evidence="2">ATCC 20501</strain>
    </source>
</reference>
<dbReference type="AlphaFoldDB" id="A0A1H6DLD5"/>
<dbReference type="RefSeq" id="WP_093350667.1">
    <property type="nucleotide sequence ID" value="NZ_FNVB01000006.1"/>
</dbReference>
<evidence type="ECO:0000313" key="3">
    <source>
        <dbReference type="EMBL" id="SFD24276.1"/>
    </source>
</evidence>
<accession>A0A1I1QQ69</accession>
<feature type="transmembrane region" description="Helical" evidence="1">
    <location>
        <begin position="37"/>
        <end position="56"/>
    </location>
</feature>
<evidence type="ECO:0000313" key="5">
    <source>
        <dbReference type="Proteomes" id="UP000236729"/>
    </source>
</evidence>
<proteinExistence type="predicted"/>
<feature type="transmembrane region" description="Helical" evidence="1">
    <location>
        <begin position="99"/>
        <end position="120"/>
    </location>
</feature>
<dbReference type="EMBL" id="FNVB01000006">
    <property type="protein sequence ID" value="SEG85405.1"/>
    <property type="molecule type" value="Genomic_DNA"/>
</dbReference>
<organism evidence="2 5">
    <name type="scientific">Saccharopolyspora kobensis</name>
    <dbReference type="NCBI Taxonomy" id="146035"/>
    <lineage>
        <taxon>Bacteria</taxon>
        <taxon>Bacillati</taxon>
        <taxon>Actinomycetota</taxon>
        <taxon>Actinomycetes</taxon>
        <taxon>Pseudonocardiales</taxon>
        <taxon>Pseudonocardiaceae</taxon>
        <taxon>Saccharopolyspora</taxon>
    </lineage>
</organism>
<keyword evidence="1" id="KW-1133">Transmembrane helix</keyword>
<evidence type="ECO:0000313" key="4">
    <source>
        <dbReference type="Proteomes" id="UP000199690"/>
    </source>
</evidence>
<name>A0A1H6DLD5_9PSEU</name>
<dbReference type="EMBL" id="FOME01000003">
    <property type="protein sequence ID" value="SFD24276.1"/>
    <property type="molecule type" value="Genomic_DNA"/>
</dbReference>
<protein>
    <submittedName>
        <fullName evidence="2">Uncharacterized protein</fullName>
    </submittedName>
</protein>
<dbReference type="Proteomes" id="UP000199690">
    <property type="component" value="Unassembled WGS sequence"/>
</dbReference>
<keyword evidence="1" id="KW-0472">Membrane</keyword>